<organism evidence="1 2">
    <name type="scientific">Oncorhynchus mykiss</name>
    <name type="common">Rainbow trout</name>
    <name type="synonym">Salmo gairdneri</name>
    <dbReference type="NCBI Taxonomy" id="8022"/>
    <lineage>
        <taxon>Eukaryota</taxon>
        <taxon>Metazoa</taxon>
        <taxon>Chordata</taxon>
        <taxon>Craniata</taxon>
        <taxon>Vertebrata</taxon>
        <taxon>Euteleostomi</taxon>
        <taxon>Actinopterygii</taxon>
        <taxon>Neopterygii</taxon>
        <taxon>Teleostei</taxon>
        <taxon>Protacanthopterygii</taxon>
        <taxon>Salmoniformes</taxon>
        <taxon>Salmonidae</taxon>
        <taxon>Salmoninae</taxon>
        <taxon>Oncorhynchus</taxon>
    </lineage>
</organism>
<dbReference type="PaxDb" id="8022-A0A060XEI3"/>
<dbReference type="InterPro" id="IPR011989">
    <property type="entry name" value="ARM-like"/>
</dbReference>
<protein>
    <submittedName>
        <fullName evidence="1">Uncharacterized protein</fullName>
    </submittedName>
</protein>
<reference evidence="1" key="2">
    <citation type="submission" date="2014-03" db="EMBL/GenBank/DDBJ databases">
        <authorList>
            <person name="Genoscope - CEA"/>
        </authorList>
    </citation>
    <scope>NUCLEOTIDE SEQUENCE</scope>
</reference>
<name>A0A060XEI3_ONCMY</name>
<gene>
    <name evidence="1" type="ORF">GSONMT00051030001</name>
</gene>
<accession>A0A060XEI3</accession>
<proteinExistence type="predicted"/>
<evidence type="ECO:0000313" key="1">
    <source>
        <dbReference type="EMBL" id="CDQ77861.1"/>
    </source>
</evidence>
<dbReference type="Proteomes" id="UP000193380">
    <property type="component" value="Unassembled WGS sequence"/>
</dbReference>
<dbReference type="EMBL" id="FR905266">
    <property type="protein sequence ID" value="CDQ77861.1"/>
    <property type="molecule type" value="Genomic_DNA"/>
</dbReference>
<dbReference type="AlphaFoldDB" id="A0A060XEI3"/>
<dbReference type="Gene3D" id="1.25.10.10">
    <property type="entry name" value="Leucine-rich Repeat Variant"/>
    <property type="match status" value="1"/>
</dbReference>
<dbReference type="STRING" id="8022.A0A060XEI3"/>
<reference evidence="1" key="1">
    <citation type="journal article" date="2014" name="Nat. Commun.">
        <title>The rainbow trout genome provides novel insights into evolution after whole-genome duplication in vertebrates.</title>
        <authorList>
            <person name="Berthelot C."/>
            <person name="Brunet F."/>
            <person name="Chalopin D."/>
            <person name="Juanchich A."/>
            <person name="Bernard M."/>
            <person name="Noel B."/>
            <person name="Bento P."/>
            <person name="Da Silva C."/>
            <person name="Labadie K."/>
            <person name="Alberti A."/>
            <person name="Aury J.M."/>
            <person name="Louis A."/>
            <person name="Dehais P."/>
            <person name="Bardou P."/>
            <person name="Montfort J."/>
            <person name="Klopp C."/>
            <person name="Cabau C."/>
            <person name="Gaspin C."/>
            <person name="Thorgaard G.H."/>
            <person name="Boussaha M."/>
            <person name="Quillet E."/>
            <person name="Guyomard R."/>
            <person name="Galiana D."/>
            <person name="Bobe J."/>
            <person name="Volff J.N."/>
            <person name="Genet C."/>
            <person name="Wincker P."/>
            <person name="Jaillon O."/>
            <person name="Roest Crollius H."/>
            <person name="Guiguen Y."/>
        </authorList>
    </citation>
    <scope>NUCLEOTIDE SEQUENCE [LARGE SCALE GENOMIC DNA]</scope>
</reference>
<sequence>MDQFAEVLFSLNKHCFPLLTVWLKEVLQAAGFPSTRVTTEQKDTFTQQILRYHTHVLAHSPRQCCC</sequence>
<evidence type="ECO:0000313" key="2">
    <source>
        <dbReference type="Proteomes" id="UP000193380"/>
    </source>
</evidence>